<accession>A0A915Q294</accession>
<organism evidence="2 3">
    <name type="scientific">Setaria digitata</name>
    <dbReference type="NCBI Taxonomy" id="48799"/>
    <lineage>
        <taxon>Eukaryota</taxon>
        <taxon>Metazoa</taxon>
        <taxon>Ecdysozoa</taxon>
        <taxon>Nematoda</taxon>
        <taxon>Chromadorea</taxon>
        <taxon>Rhabditida</taxon>
        <taxon>Spirurina</taxon>
        <taxon>Spiruromorpha</taxon>
        <taxon>Filarioidea</taxon>
        <taxon>Setariidae</taxon>
        <taxon>Setaria</taxon>
    </lineage>
</organism>
<dbReference type="Proteomes" id="UP000887581">
    <property type="component" value="Unplaced"/>
</dbReference>
<evidence type="ECO:0000313" key="2">
    <source>
        <dbReference type="Proteomes" id="UP000887581"/>
    </source>
</evidence>
<evidence type="ECO:0000256" key="1">
    <source>
        <dbReference type="SAM" id="MobiDB-lite"/>
    </source>
</evidence>
<name>A0A915Q294_9BILA</name>
<dbReference type="WBParaSite" id="sdigi.contig78.g3800.t1">
    <property type="protein sequence ID" value="sdigi.contig78.g3800.t1"/>
    <property type="gene ID" value="sdigi.contig78.g3800"/>
</dbReference>
<feature type="compositionally biased region" description="Polar residues" evidence="1">
    <location>
        <begin position="179"/>
        <end position="198"/>
    </location>
</feature>
<feature type="region of interest" description="Disordered" evidence="1">
    <location>
        <begin position="176"/>
        <end position="198"/>
    </location>
</feature>
<reference evidence="3" key="1">
    <citation type="submission" date="2022-11" db="UniProtKB">
        <authorList>
            <consortium name="WormBaseParasite"/>
        </authorList>
    </citation>
    <scope>IDENTIFICATION</scope>
</reference>
<keyword evidence="2" id="KW-1185">Reference proteome</keyword>
<dbReference type="AlphaFoldDB" id="A0A915Q294"/>
<protein>
    <submittedName>
        <fullName evidence="3">Uncharacterized protein</fullName>
    </submittedName>
</protein>
<evidence type="ECO:0000313" key="3">
    <source>
        <dbReference type="WBParaSite" id="sdigi.contig78.g3800.t1"/>
    </source>
</evidence>
<proteinExistence type="predicted"/>
<sequence>MRFTFQSRYPSMDLDRRYEYCNAFHVEYYDEYGATTKCLSRIWLGLTFILKNEEVKRICCNDYAASACIYAFVLHCGRSVGVPEKVQPYPGQRLRDCLDHRLRHHGLAPSTVLFFVENSRTPLPDNCDANFLSGQRIVARGFRLEWIQRYVTLASSLDILFKEAVIKRLHERYREKDGNSGTRSVNNSLVQSTRPENE</sequence>